<evidence type="ECO:0000313" key="3">
    <source>
        <dbReference type="Proteomes" id="UP000612893"/>
    </source>
</evidence>
<keyword evidence="1" id="KW-0472">Membrane</keyword>
<evidence type="ECO:0000313" key="2">
    <source>
        <dbReference type="EMBL" id="MBJ7600483.1"/>
    </source>
</evidence>
<dbReference type="Proteomes" id="UP000612893">
    <property type="component" value="Unassembled WGS sequence"/>
</dbReference>
<dbReference type="RefSeq" id="WP_338204332.1">
    <property type="nucleotide sequence ID" value="NZ_JAEKNR010000209.1"/>
</dbReference>
<feature type="transmembrane region" description="Helical" evidence="1">
    <location>
        <begin position="20"/>
        <end position="38"/>
    </location>
</feature>
<proteinExistence type="predicted"/>
<reference evidence="2" key="1">
    <citation type="submission" date="2020-10" db="EMBL/GenBank/DDBJ databases">
        <title>Ca. Dormibacterota MAGs.</title>
        <authorList>
            <person name="Montgomery K."/>
        </authorList>
    </citation>
    <scope>NUCLEOTIDE SEQUENCE [LARGE SCALE GENOMIC DNA]</scope>
    <source>
        <strain evidence="2">SC8812_S17_10</strain>
    </source>
</reference>
<keyword evidence="1" id="KW-0812">Transmembrane</keyword>
<sequence length="56" mass="5643">MASGPGMTARPGDQQYSGGFSGALLGAAVTAVLGGFLLGTNSRVIPVAVLYVRFDQ</sequence>
<dbReference type="EMBL" id="JAEKNR010000209">
    <property type="protein sequence ID" value="MBJ7600483.1"/>
    <property type="molecule type" value="Genomic_DNA"/>
</dbReference>
<accession>A0A934NAX9</accession>
<dbReference type="AlphaFoldDB" id="A0A934NAX9"/>
<keyword evidence="3" id="KW-1185">Reference proteome</keyword>
<comment type="caution">
    <text evidence="2">The sequence shown here is derived from an EMBL/GenBank/DDBJ whole genome shotgun (WGS) entry which is preliminary data.</text>
</comment>
<gene>
    <name evidence="2" type="ORF">JF922_20735</name>
</gene>
<protein>
    <submittedName>
        <fullName evidence="2">Uncharacterized protein</fullName>
    </submittedName>
</protein>
<organism evidence="2 3">
    <name type="scientific">Candidatus Nephthysia bennettiae</name>
    <dbReference type="NCBI Taxonomy" id="3127016"/>
    <lineage>
        <taxon>Bacteria</taxon>
        <taxon>Bacillati</taxon>
        <taxon>Candidatus Dormiibacterota</taxon>
        <taxon>Candidatus Dormibacteria</taxon>
        <taxon>Candidatus Dormibacterales</taxon>
        <taxon>Candidatus Dormibacteraceae</taxon>
        <taxon>Candidatus Nephthysia</taxon>
    </lineage>
</organism>
<keyword evidence="1" id="KW-1133">Transmembrane helix</keyword>
<evidence type="ECO:0000256" key="1">
    <source>
        <dbReference type="SAM" id="Phobius"/>
    </source>
</evidence>
<name>A0A934NAX9_9BACT</name>